<evidence type="ECO:0000259" key="3">
    <source>
        <dbReference type="Pfam" id="PF07261"/>
    </source>
</evidence>
<gene>
    <name evidence="4" type="ORF">JOC48_003212</name>
</gene>
<dbReference type="SUPFAM" id="SSF158499">
    <property type="entry name" value="DnaD domain-like"/>
    <property type="match status" value="1"/>
</dbReference>
<reference evidence="4 5" key="1">
    <citation type="submission" date="2021-01" db="EMBL/GenBank/DDBJ databases">
        <title>Genomic Encyclopedia of Type Strains, Phase IV (KMG-IV): sequencing the most valuable type-strain genomes for metagenomic binning, comparative biology and taxonomic classification.</title>
        <authorList>
            <person name="Goeker M."/>
        </authorList>
    </citation>
    <scope>NUCLEOTIDE SEQUENCE [LARGE SCALE GENOMIC DNA]</scope>
    <source>
        <strain evidence="4 5">DSM 23711</strain>
    </source>
</reference>
<dbReference type="InterPro" id="IPR034829">
    <property type="entry name" value="DnaD-like_sf"/>
</dbReference>
<feature type="compositionally biased region" description="Basic residues" evidence="2">
    <location>
        <begin position="41"/>
        <end position="54"/>
    </location>
</feature>
<dbReference type="EMBL" id="JAFBDR010000020">
    <property type="protein sequence ID" value="MBM7572681.1"/>
    <property type="molecule type" value="Genomic_DNA"/>
</dbReference>
<accession>A0ABS2N3G6</accession>
<dbReference type="Proteomes" id="UP001296943">
    <property type="component" value="Unassembled WGS sequence"/>
</dbReference>
<keyword evidence="5" id="KW-1185">Reference proteome</keyword>
<dbReference type="Pfam" id="PF07261">
    <property type="entry name" value="DnaB_2"/>
    <property type="match status" value="1"/>
</dbReference>
<sequence length="98" mass="11221">MKKALEHNKASWSYVKGILQSWSEKGIATIEEAQAEASAFKKQKKQKHPRPHQAKKQEIIPDWFTQNKKASPTRSVLAKQQVDVADLLNDYCMQKELG</sequence>
<dbReference type="Gene3D" id="1.10.10.630">
    <property type="entry name" value="DnaD domain-like"/>
    <property type="match status" value="1"/>
</dbReference>
<comment type="similarity">
    <text evidence="1">Belongs to the DnaB/DnaD family.</text>
</comment>
<evidence type="ECO:0000256" key="2">
    <source>
        <dbReference type="SAM" id="MobiDB-lite"/>
    </source>
</evidence>
<proteinExistence type="inferred from homology"/>
<dbReference type="InterPro" id="IPR006343">
    <property type="entry name" value="DnaB/C_C"/>
</dbReference>
<feature type="region of interest" description="Disordered" evidence="2">
    <location>
        <begin position="37"/>
        <end position="56"/>
    </location>
</feature>
<evidence type="ECO:0000313" key="5">
    <source>
        <dbReference type="Proteomes" id="UP001296943"/>
    </source>
</evidence>
<name>A0ABS2N3G6_9BACI</name>
<organism evidence="4 5">
    <name type="scientific">Aquibacillus albus</name>
    <dbReference type="NCBI Taxonomy" id="1168171"/>
    <lineage>
        <taxon>Bacteria</taxon>
        <taxon>Bacillati</taxon>
        <taxon>Bacillota</taxon>
        <taxon>Bacilli</taxon>
        <taxon>Bacillales</taxon>
        <taxon>Bacillaceae</taxon>
        <taxon>Aquibacillus</taxon>
    </lineage>
</organism>
<feature type="domain" description="DnaB/C C-terminal" evidence="3">
    <location>
        <begin position="1"/>
        <end position="36"/>
    </location>
</feature>
<dbReference type="NCBIfam" id="TIGR01446">
    <property type="entry name" value="DnaD_dom"/>
    <property type="match status" value="1"/>
</dbReference>
<comment type="caution">
    <text evidence="4">The sequence shown here is derived from an EMBL/GenBank/DDBJ whole genome shotgun (WGS) entry which is preliminary data.</text>
</comment>
<evidence type="ECO:0000313" key="4">
    <source>
        <dbReference type="EMBL" id="MBM7572681.1"/>
    </source>
</evidence>
<protein>
    <submittedName>
        <fullName evidence="4">DNA replication protein DnaD</fullName>
    </submittedName>
</protein>
<evidence type="ECO:0000256" key="1">
    <source>
        <dbReference type="ARBA" id="ARBA00093462"/>
    </source>
</evidence>